<evidence type="ECO:0000313" key="2">
    <source>
        <dbReference type="Proteomes" id="UP000288805"/>
    </source>
</evidence>
<dbReference type="Proteomes" id="UP000288805">
    <property type="component" value="Unassembled WGS sequence"/>
</dbReference>
<proteinExistence type="predicted"/>
<protein>
    <submittedName>
        <fullName evidence="1">Uncharacterized protein</fullName>
    </submittedName>
</protein>
<sequence>MASRNGPPNSKPHPATRPCLCSPTTHPGSFRCSLHRNFDRVPSREIVRPSSRQWQLEVMAKANSVKAFLLQIIKPSSHDLQRRRNFKPKPTRFCLMNGNRDGNMEVVQKSARKIELLTYAVVDMFRETVHESYAEGVDLSE</sequence>
<dbReference type="EMBL" id="QGNW01000057">
    <property type="protein sequence ID" value="RVX05294.1"/>
    <property type="molecule type" value="Genomic_DNA"/>
</dbReference>
<comment type="caution">
    <text evidence="1">The sequence shown here is derived from an EMBL/GenBank/DDBJ whole genome shotgun (WGS) entry which is preliminary data.</text>
</comment>
<organism evidence="1 2">
    <name type="scientific">Vitis vinifera</name>
    <name type="common">Grape</name>
    <dbReference type="NCBI Taxonomy" id="29760"/>
    <lineage>
        <taxon>Eukaryota</taxon>
        <taxon>Viridiplantae</taxon>
        <taxon>Streptophyta</taxon>
        <taxon>Embryophyta</taxon>
        <taxon>Tracheophyta</taxon>
        <taxon>Spermatophyta</taxon>
        <taxon>Magnoliopsida</taxon>
        <taxon>eudicotyledons</taxon>
        <taxon>Gunneridae</taxon>
        <taxon>Pentapetalae</taxon>
        <taxon>rosids</taxon>
        <taxon>Vitales</taxon>
        <taxon>Vitaceae</taxon>
        <taxon>Viteae</taxon>
        <taxon>Vitis</taxon>
    </lineage>
</organism>
<reference evidence="1 2" key="1">
    <citation type="journal article" date="2018" name="PLoS Genet.">
        <title>Population sequencing reveals clonal diversity and ancestral inbreeding in the grapevine cultivar Chardonnay.</title>
        <authorList>
            <person name="Roach M.J."/>
            <person name="Johnson D.L."/>
            <person name="Bohlmann J."/>
            <person name="van Vuuren H.J."/>
            <person name="Jones S.J."/>
            <person name="Pretorius I.S."/>
            <person name="Schmidt S.A."/>
            <person name="Borneman A.R."/>
        </authorList>
    </citation>
    <scope>NUCLEOTIDE SEQUENCE [LARGE SCALE GENOMIC DNA]</scope>
    <source>
        <strain evidence="2">cv. Chardonnay</strain>
        <tissue evidence="1">Leaf</tissue>
    </source>
</reference>
<dbReference type="PANTHER" id="PTHR33132:SF113">
    <property type="entry name" value="SERINE-RICH PROTEIN-LIKE PROTEIN"/>
    <property type="match status" value="1"/>
</dbReference>
<evidence type="ECO:0000313" key="1">
    <source>
        <dbReference type="EMBL" id="RVX05294.1"/>
    </source>
</evidence>
<name>A0A438J8K1_VITVI</name>
<gene>
    <name evidence="1" type="ORF">CK203_020124</name>
</gene>
<dbReference type="PANTHER" id="PTHR33132">
    <property type="entry name" value="OSJNBB0118P14.9 PROTEIN"/>
    <property type="match status" value="1"/>
</dbReference>
<dbReference type="AlphaFoldDB" id="A0A438J8K1"/>
<accession>A0A438J8K1</accession>